<feature type="region of interest" description="Disordered" evidence="2">
    <location>
        <begin position="40"/>
        <end position="78"/>
    </location>
</feature>
<feature type="compositionally biased region" description="Basic and acidic residues" evidence="2">
    <location>
        <begin position="207"/>
        <end position="217"/>
    </location>
</feature>
<feature type="region of interest" description="Disordered" evidence="2">
    <location>
        <begin position="200"/>
        <end position="224"/>
    </location>
</feature>
<feature type="compositionally biased region" description="Basic and acidic residues" evidence="2">
    <location>
        <begin position="51"/>
        <end position="61"/>
    </location>
</feature>
<reference evidence="4" key="1">
    <citation type="submission" date="2024-02" db="UniProtKB">
        <authorList>
            <consortium name="WormBaseParasite"/>
        </authorList>
    </citation>
    <scope>IDENTIFICATION</scope>
</reference>
<keyword evidence="1" id="KW-0175">Coiled coil</keyword>
<feature type="coiled-coil region" evidence="1">
    <location>
        <begin position="869"/>
        <end position="896"/>
    </location>
</feature>
<evidence type="ECO:0000313" key="4">
    <source>
        <dbReference type="WBParaSite" id="MBELARI_LOCUS20707.2"/>
    </source>
</evidence>
<feature type="coiled-coil region" evidence="1">
    <location>
        <begin position="612"/>
        <end position="698"/>
    </location>
</feature>
<name>A0AAF3F2G8_9BILA</name>
<dbReference type="AlphaFoldDB" id="A0AAF3F2G8"/>
<dbReference type="WBParaSite" id="MBELARI_LOCUS20707.2">
    <property type="protein sequence ID" value="MBELARI_LOCUS20707.2"/>
    <property type="gene ID" value="MBELARI_LOCUS20707"/>
</dbReference>
<sequence>MGKTLGEQIHGISEGRLSEKVIVRTSVRSSMRNTITKAIKNTLRLGSAEPSDPKRKERDRSSSSSSAIPRSASSSGTNLHLQLNQNCEGKTHSSLINIPRHSSLRYPGNGLRQAQALSGASPVQQRFPMSVSFYEPGNYFEKSKKEEKSQVSSKLEKVFCDGEWISGSAPIIHGDHSTQIAHNYRSVFKESPNRGTRFALSSSHGGLDQKEIDDSSHHHNPHNIGYNHRDSGLFTSQSCKTLQSSPSLTTLRDFDMSNEYDDPCEFDCKSVISTASTSRISDRKRNSHHIRSFLKSPGLFQKMFCPGSLFGGIHFPGVRLRKDRGIKKDALEAGFEVPTRRLSRLAVKDGGGSEFDPRVFLNSTLASIEYSTPMDPHVTHFNDRNYSLHQYSSHNEYAGSPQRPNQMNFPSSPPKHSQLLNVTPPNNGRITPTHLSQRRSVPVVRPQPVNHFTNPTSQINKVVVPPQTRRSGQERRGENGINAMVVERRSSNPSSGHNSAVIVPTYRTHPNDSTPTNRQHKDSFFTREVLVDAPPSNEAMRLEKIEQRLRSLELDQTAQAVVPVAVTSPTLGFHSFEQIVNDRDNEISSLQNKLRKTLAQQEIEQRVHASDLSKCRRENHELKDELHRVNERLSALESDYNVCEQYQERIGMLEKQLEKAAEDQFFAEFKAQNLAKDVEEKDARIKELEAELGAIRAEHLSYGQSCSSGSTPVVDELETATMDGSMIGNDGTPIIAHDSTRKMYKKAHSTLGASMSPSVSNGQLSSSQSYLTALGSQSHLRKSISNFQIDHRNLKGDVTPAITQLIQKQGKYLLDARVLTKALAELASQVENGSSADLTSITQIQALAFDSMSESEAEMLASNTPAMSMDEAQRKLEKQQSKLNGITKDLDDLTRTLTSLYSDRISSLRQREMTDDDGCRIQ</sequence>
<evidence type="ECO:0000256" key="1">
    <source>
        <dbReference type="SAM" id="Coils"/>
    </source>
</evidence>
<proteinExistence type="predicted"/>
<keyword evidence="3" id="KW-1185">Reference proteome</keyword>
<organism evidence="3 4">
    <name type="scientific">Mesorhabditis belari</name>
    <dbReference type="NCBI Taxonomy" id="2138241"/>
    <lineage>
        <taxon>Eukaryota</taxon>
        <taxon>Metazoa</taxon>
        <taxon>Ecdysozoa</taxon>
        <taxon>Nematoda</taxon>
        <taxon>Chromadorea</taxon>
        <taxon>Rhabditida</taxon>
        <taxon>Rhabditina</taxon>
        <taxon>Rhabditomorpha</taxon>
        <taxon>Rhabditoidea</taxon>
        <taxon>Rhabditidae</taxon>
        <taxon>Mesorhabditinae</taxon>
        <taxon>Mesorhabditis</taxon>
    </lineage>
</organism>
<accession>A0AAF3F2G8</accession>
<dbReference type="Proteomes" id="UP000887575">
    <property type="component" value="Unassembled WGS sequence"/>
</dbReference>
<evidence type="ECO:0000256" key="2">
    <source>
        <dbReference type="SAM" id="MobiDB-lite"/>
    </source>
</evidence>
<feature type="compositionally biased region" description="Low complexity" evidence="2">
    <location>
        <begin position="62"/>
        <end position="75"/>
    </location>
</feature>
<protein>
    <submittedName>
        <fullName evidence="4">Uncharacterized protein</fullName>
    </submittedName>
</protein>
<evidence type="ECO:0000313" key="3">
    <source>
        <dbReference type="Proteomes" id="UP000887575"/>
    </source>
</evidence>